<dbReference type="InterPro" id="IPR002491">
    <property type="entry name" value="ABC_transptr_periplasmic_BD"/>
</dbReference>
<accession>A0A5S9MIB8</accession>
<dbReference type="PANTHER" id="PTHR30532:SF26">
    <property type="entry name" value="IRON(3+)-HYDROXAMATE-BINDING PROTEIN FHUD"/>
    <property type="match status" value="1"/>
</dbReference>
<comment type="subcellular location">
    <subcellularLocation>
        <location evidence="1">Cell membrane</location>
        <topology evidence="1">Lipid-anchor</topology>
    </subcellularLocation>
</comment>
<dbReference type="Pfam" id="PF01497">
    <property type="entry name" value="Peripla_BP_2"/>
    <property type="match status" value="1"/>
</dbReference>
<comment type="similarity">
    <text evidence="2">Belongs to the bacterial solute-binding protein 8 family.</text>
</comment>
<name>A0A5S9MIB8_BACIA</name>
<evidence type="ECO:0000313" key="9">
    <source>
        <dbReference type="Proteomes" id="UP000464658"/>
    </source>
</evidence>
<evidence type="ECO:0000256" key="2">
    <source>
        <dbReference type="ARBA" id="ARBA00008814"/>
    </source>
</evidence>
<dbReference type="PROSITE" id="PS50983">
    <property type="entry name" value="FE_B12_PBP"/>
    <property type="match status" value="1"/>
</dbReference>
<dbReference type="Gene3D" id="3.40.50.1980">
    <property type="entry name" value="Nitrogenase molybdenum iron protein domain"/>
    <property type="match status" value="1"/>
</dbReference>
<evidence type="ECO:0000256" key="3">
    <source>
        <dbReference type="ARBA" id="ARBA00022448"/>
    </source>
</evidence>
<dbReference type="PANTHER" id="PTHR30532">
    <property type="entry name" value="IRON III DICITRATE-BINDING PERIPLASMIC PROTEIN"/>
    <property type="match status" value="1"/>
</dbReference>
<keyword evidence="4" id="KW-0732">Signal</keyword>
<dbReference type="Proteomes" id="UP000464658">
    <property type="component" value="Chromosome"/>
</dbReference>
<gene>
    <name evidence="8" type="ORF">BsIDN1_51670</name>
</gene>
<dbReference type="EMBL" id="AP021906">
    <property type="protein sequence ID" value="BBP91549.1"/>
    <property type="molecule type" value="Genomic_DNA"/>
</dbReference>
<dbReference type="GO" id="GO:0005886">
    <property type="term" value="C:plasma membrane"/>
    <property type="evidence" value="ECO:0007669"/>
    <property type="project" value="UniProtKB-SubCell"/>
</dbReference>
<dbReference type="AlphaFoldDB" id="A0A5S9MIB8"/>
<organism evidence="8 9">
    <name type="scientific">Bacillus safensis</name>
    <dbReference type="NCBI Taxonomy" id="561879"/>
    <lineage>
        <taxon>Bacteria</taxon>
        <taxon>Bacillati</taxon>
        <taxon>Bacillota</taxon>
        <taxon>Bacilli</taxon>
        <taxon>Bacillales</taxon>
        <taxon>Bacillaceae</taxon>
        <taxon>Bacillus</taxon>
    </lineage>
</organism>
<proteinExistence type="inferred from homology"/>
<evidence type="ECO:0000313" key="8">
    <source>
        <dbReference type="EMBL" id="BBP91549.1"/>
    </source>
</evidence>
<protein>
    <recommendedName>
        <fullName evidence="7">Fe/B12 periplasmic-binding domain-containing protein</fullName>
    </recommendedName>
</protein>
<keyword evidence="3" id="KW-0813">Transport</keyword>
<evidence type="ECO:0000256" key="5">
    <source>
        <dbReference type="ARBA" id="ARBA00023139"/>
    </source>
</evidence>
<dbReference type="SUPFAM" id="SSF53807">
    <property type="entry name" value="Helical backbone' metal receptor"/>
    <property type="match status" value="1"/>
</dbReference>
<evidence type="ECO:0000256" key="4">
    <source>
        <dbReference type="ARBA" id="ARBA00022729"/>
    </source>
</evidence>
<reference evidence="8 9" key="1">
    <citation type="submission" date="2019-12" db="EMBL/GenBank/DDBJ databases">
        <title>Full genome sequence of a Bacillus safensis strain isolated from commercially available natto in Indonesia.</title>
        <authorList>
            <person name="Yoshida M."/>
            <person name="Uomi M."/>
            <person name="Waturangi D."/>
            <person name="Ekaputri J.J."/>
            <person name="Setiamarga D.H.E."/>
        </authorList>
    </citation>
    <scope>NUCLEOTIDE SEQUENCE [LARGE SCALE GENOMIC DNA]</scope>
    <source>
        <strain evidence="8 9">IDN1</strain>
    </source>
</reference>
<dbReference type="GO" id="GO:1901678">
    <property type="term" value="P:iron coordination entity transport"/>
    <property type="evidence" value="ECO:0007669"/>
    <property type="project" value="UniProtKB-ARBA"/>
</dbReference>
<feature type="domain" description="Fe/B12 periplasmic-binding" evidence="7">
    <location>
        <begin position="8"/>
        <end position="105"/>
    </location>
</feature>
<evidence type="ECO:0000256" key="1">
    <source>
        <dbReference type="ARBA" id="ARBA00004193"/>
    </source>
</evidence>
<evidence type="ECO:0000256" key="6">
    <source>
        <dbReference type="ARBA" id="ARBA00023288"/>
    </source>
</evidence>
<keyword evidence="6" id="KW-0449">Lipoprotein</keyword>
<dbReference type="GO" id="GO:0030288">
    <property type="term" value="C:outer membrane-bounded periplasmic space"/>
    <property type="evidence" value="ECO:0007669"/>
    <property type="project" value="TreeGrafter"/>
</dbReference>
<keyword evidence="5" id="KW-0564">Palmitate</keyword>
<sequence length="105" mass="11898">MKLPAHPKRVVVLGSYTGNVMSLGVNLVGVDSWSKKNPRFQKELKGVEEVSDANIEKIMKLKPDVIIGLSNTKNVEKLKKKSHQPFYLRITKLITFSSTLKLEKY</sequence>
<dbReference type="InterPro" id="IPR051313">
    <property type="entry name" value="Bact_iron-sidero_bind"/>
</dbReference>
<evidence type="ECO:0000259" key="7">
    <source>
        <dbReference type="PROSITE" id="PS50983"/>
    </source>
</evidence>